<reference evidence="1" key="2">
    <citation type="journal article" date="2015" name="Fish Shellfish Immunol.">
        <title>Early steps in the European eel (Anguilla anguilla)-Vibrio vulnificus interaction in the gills: Role of the RtxA13 toxin.</title>
        <authorList>
            <person name="Callol A."/>
            <person name="Pajuelo D."/>
            <person name="Ebbesson L."/>
            <person name="Teles M."/>
            <person name="MacKenzie S."/>
            <person name="Amaro C."/>
        </authorList>
    </citation>
    <scope>NUCLEOTIDE SEQUENCE</scope>
</reference>
<organism evidence="1">
    <name type="scientific">Anguilla anguilla</name>
    <name type="common">European freshwater eel</name>
    <name type="synonym">Muraena anguilla</name>
    <dbReference type="NCBI Taxonomy" id="7936"/>
    <lineage>
        <taxon>Eukaryota</taxon>
        <taxon>Metazoa</taxon>
        <taxon>Chordata</taxon>
        <taxon>Craniata</taxon>
        <taxon>Vertebrata</taxon>
        <taxon>Euteleostomi</taxon>
        <taxon>Actinopterygii</taxon>
        <taxon>Neopterygii</taxon>
        <taxon>Teleostei</taxon>
        <taxon>Anguilliformes</taxon>
        <taxon>Anguillidae</taxon>
        <taxon>Anguilla</taxon>
    </lineage>
</organism>
<proteinExistence type="predicted"/>
<sequence>MKWLFMSMSKIKILPFFFNTYQTHVRIFYAYNSRLPISSFVRPRGKTVDLLIT</sequence>
<reference evidence="1" key="1">
    <citation type="submission" date="2014-11" db="EMBL/GenBank/DDBJ databases">
        <authorList>
            <person name="Amaro Gonzalez C."/>
        </authorList>
    </citation>
    <scope>NUCLEOTIDE SEQUENCE</scope>
</reference>
<accession>A0A0E9XHE4</accession>
<name>A0A0E9XHE4_ANGAN</name>
<protein>
    <submittedName>
        <fullName evidence="1">Uncharacterized protein</fullName>
    </submittedName>
</protein>
<dbReference type="EMBL" id="GBXM01007347">
    <property type="protein sequence ID" value="JAI01231.1"/>
    <property type="molecule type" value="Transcribed_RNA"/>
</dbReference>
<evidence type="ECO:0000313" key="1">
    <source>
        <dbReference type="EMBL" id="JAI01231.1"/>
    </source>
</evidence>
<dbReference type="AlphaFoldDB" id="A0A0E9XHE4"/>